<feature type="region of interest" description="Disordered" evidence="1">
    <location>
        <begin position="1"/>
        <end position="97"/>
    </location>
</feature>
<keyword evidence="3" id="KW-1185">Reference proteome</keyword>
<reference evidence="2" key="1">
    <citation type="journal article" date="2020" name="Cell">
        <title>Large-Scale Comparative Analyses of Tick Genomes Elucidate Their Genetic Diversity and Vector Capacities.</title>
        <authorList>
            <consortium name="Tick Genome and Microbiome Consortium (TIGMIC)"/>
            <person name="Jia N."/>
            <person name="Wang J."/>
            <person name="Shi W."/>
            <person name="Du L."/>
            <person name="Sun Y."/>
            <person name="Zhan W."/>
            <person name="Jiang J.F."/>
            <person name="Wang Q."/>
            <person name="Zhang B."/>
            <person name="Ji P."/>
            <person name="Bell-Sakyi L."/>
            <person name="Cui X.M."/>
            <person name="Yuan T.T."/>
            <person name="Jiang B.G."/>
            <person name="Yang W.F."/>
            <person name="Lam T.T."/>
            <person name="Chang Q.C."/>
            <person name="Ding S.J."/>
            <person name="Wang X.J."/>
            <person name="Zhu J.G."/>
            <person name="Ruan X.D."/>
            <person name="Zhao L."/>
            <person name="Wei J.T."/>
            <person name="Ye R.Z."/>
            <person name="Que T.C."/>
            <person name="Du C.H."/>
            <person name="Zhou Y.H."/>
            <person name="Cheng J.X."/>
            <person name="Dai P.F."/>
            <person name="Guo W.B."/>
            <person name="Han X.H."/>
            <person name="Huang E.J."/>
            <person name="Li L.F."/>
            <person name="Wei W."/>
            <person name="Gao Y.C."/>
            <person name="Liu J.Z."/>
            <person name="Shao H.Z."/>
            <person name="Wang X."/>
            <person name="Wang C.C."/>
            <person name="Yang T.C."/>
            <person name="Huo Q.B."/>
            <person name="Li W."/>
            <person name="Chen H.Y."/>
            <person name="Chen S.E."/>
            <person name="Zhou L.G."/>
            <person name="Ni X.B."/>
            <person name="Tian J.H."/>
            <person name="Sheng Y."/>
            <person name="Liu T."/>
            <person name="Pan Y.S."/>
            <person name="Xia L.Y."/>
            <person name="Li J."/>
            <person name="Zhao F."/>
            <person name="Cao W.C."/>
        </authorList>
    </citation>
    <scope>NUCLEOTIDE SEQUENCE</scope>
    <source>
        <strain evidence="2">Rsan-2018</strain>
    </source>
</reference>
<dbReference type="AlphaFoldDB" id="A0A9D4Q3K3"/>
<proteinExistence type="predicted"/>
<feature type="compositionally biased region" description="Basic residues" evidence="1">
    <location>
        <begin position="32"/>
        <end position="43"/>
    </location>
</feature>
<dbReference type="Proteomes" id="UP000821837">
    <property type="component" value="Chromosome 3"/>
</dbReference>
<name>A0A9D4Q3K3_RHISA</name>
<evidence type="ECO:0000313" key="2">
    <source>
        <dbReference type="EMBL" id="KAH7963460.1"/>
    </source>
</evidence>
<evidence type="ECO:0000313" key="3">
    <source>
        <dbReference type="Proteomes" id="UP000821837"/>
    </source>
</evidence>
<gene>
    <name evidence="2" type="ORF">HPB52_021227</name>
</gene>
<organism evidence="2 3">
    <name type="scientific">Rhipicephalus sanguineus</name>
    <name type="common">Brown dog tick</name>
    <name type="synonym">Ixodes sanguineus</name>
    <dbReference type="NCBI Taxonomy" id="34632"/>
    <lineage>
        <taxon>Eukaryota</taxon>
        <taxon>Metazoa</taxon>
        <taxon>Ecdysozoa</taxon>
        <taxon>Arthropoda</taxon>
        <taxon>Chelicerata</taxon>
        <taxon>Arachnida</taxon>
        <taxon>Acari</taxon>
        <taxon>Parasitiformes</taxon>
        <taxon>Ixodida</taxon>
        <taxon>Ixodoidea</taxon>
        <taxon>Ixodidae</taxon>
        <taxon>Rhipicephalinae</taxon>
        <taxon>Rhipicephalus</taxon>
        <taxon>Rhipicephalus</taxon>
    </lineage>
</organism>
<reference evidence="2" key="2">
    <citation type="submission" date="2021-09" db="EMBL/GenBank/DDBJ databases">
        <authorList>
            <person name="Jia N."/>
            <person name="Wang J."/>
            <person name="Shi W."/>
            <person name="Du L."/>
            <person name="Sun Y."/>
            <person name="Zhan W."/>
            <person name="Jiang J."/>
            <person name="Wang Q."/>
            <person name="Zhang B."/>
            <person name="Ji P."/>
            <person name="Sakyi L.B."/>
            <person name="Cui X."/>
            <person name="Yuan T."/>
            <person name="Jiang B."/>
            <person name="Yang W."/>
            <person name="Lam T.T.-Y."/>
            <person name="Chang Q."/>
            <person name="Ding S."/>
            <person name="Wang X."/>
            <person name="Zhu J."/>
            <person name="Ruan X."/>
            <person name="Zhao L."/>
            <person name="Wei J."/>
            <person name="Que T."/>
            <person name="Du C."/>
            <person name="Cheng J."/>
            <person name="Dai P."/>
            <person name="Han X."/>
            <person name="Huang E."/>
            <person name="Gao Y."/>
            <person name="Liu J."/>
            <person name="Shao H."/>
            <person name="Ye R."/>
            <person name="Li L."/>
            <person name="Wei W."/>
            <person name="Wang X."/>
            <person name="Wang C."/>
            <person name="Huo Q."/>
            <person name="Li W."/>
            <person name="Guo W."/>
            <person name="Chen H."/>
            <person name="Chen S."/>
            <person name="Zhou L."/>
            <person name="Zhou L."/>
            <person name="Ni X."/>
            <person name="Tian J."/>
            <person name="Zhou Y."/>
            <person name="Sheng Y."/>
            <person name="Liu T."/>
            <person name="Pan Y."/>
            <person name="Xia L."/>
            <person name="Li J."/>
            <person name="Zhao F."/>
            <person name="Cao W."/>
        </authorList>
    </citation>
    <scope>NUCLEOTIDE SEQUENCE</scope>
    <source>
        <strain evidence="2">Rsan-2018</strain>
        <tissue evidence="2">Larvae</tissue>
    </source>
</reference>
<comment type="caution">
    <text evidence="2">The sequence shown here is derived from an EMBL/GenBank/DDBJ whole genome shotgun (WGS) entry which is preliminary data.</text>
</comment>
<accession>A0A9D4Q3K3</accession>
<sequence>MTLSPDLKDEQQFPGIMTQSIQSTQGQDGHPHCRGHSRSRIGSRSRDRSQSRGRSSSRGHPLGKQQPGNRSSGQMPGVQFEITDSNPGRTHADATKGSWAERAHNGAAEVMTAENVGDSRAPKKRAVTIEHAEAKQTTMLEMKGVLDTLSKVVANLSEQMGKLQ</sequence>
<protein>
    <submittedName>
        <fullName evidence="2">Uncharacterized protein</fullName>
    </submittedName>
</protein>
<evidence type="ECO:0000256" key="1">
    <source>
        <dbReference type="SAM" id="MobiDB-lite"/>
    </source>
</evidence>
<feature type="compositionally biased region" description="Polar residues" evidence="1">
    <location>
        <begin position="17"/>
        <end position="27"/>
    </location>
</feature>
<feature type="compositionally biased region" description="Basic and acidic residues" evidence="1">
    <location>
        <begin position="1"/>
        <end position="11"/>
    </location>
</feature>
<dbReference type="EMBL" id="JABSTV010001249">
    <property type="protein sequence ID" value="KAH7963460.1"/>
    <property type="molecule type" value="Genomic_DNA"/>
</dbReference>